<comment type="caution">
    <text evidence="3">The sequence shown here is derived from an EMBL/GenBank/DDBJ whole genome shotgun (WGS) entry which is preliminary data.</text>
</comment>
<protein>
    <recommendedName>
        <fullName evidence="2">DUF7275 domain-containing protein</fullName>
    </recommendedName>
</protein>
<feature type="region of interest" description="Disordered" evidence="1">
    <location>
        <begin position="1"/>
        <end position="33"/>
    </location>
</feature>
<dbReference type="InterPro" id="IPR055699">
    <property type="entry name" value="DUF7275"/>
</dbReference>
<dbReference type="Proteomes" id="UP000650833">
    <property type="component" value="Unassembled WGS sequence"/>
</dbReference>
<gene>
    <name evidence="3" type="ORF">INT46_000690</name>
</gene>
<feature type="compositionally biased region" description="Basic and acidic residues" evidence="1">
    <location>
        <begin position="9"/>
        <end position="27"/>
    </location>
</feature>
<dbReference type="AlphaFoldDB" id="A0A8H7UW07"/>
<organism evidence="3 4">
    <name type="scientific">Mucor plumbeus</name>
    <dbReference type="NCBI Taxonomy" id="97098"/>
    <lineage>
        <taxon>Eukaryota</taxon>
        <taxon>Fungi</taxon>
        <taxon>Fungi incertae sedis</taxon>
        <taxon>Mucoromycota</taxon>
        <taxon>Mucoromycotina</taxon>
        <taxon>Mucoromycetes</taxon>
        <taxon>Mucorales</taxon>
        <taxon>Mucorineae</taxon>
        <taxon>Mucoraceae</taxon>
        <taxon>Mucor</taxon>
    </lineage>
</organism>
<accession>A0A8H7UW07</accession>
<reference evidence="3" key="1">
    <citation type="submission" date="2020-12" db="EMBL/GenBank/DDBJ databases">
        <title>Metabolic potential, ecology and presence of endohyphal bacteria is reflected in genomic diversity of Mucoromycotina.</title>
        <authorList>
            <person name="Muszewska A."/>
            <person name="Okrasinska A."/>
            <person name="Steczkiewicz K."/>
            <person name="Drgas O."/>
            <person name="Orlowska M."/>
            <person name="Perlinska-Lenart U."/>
            <person name="Aleksandrzak-Piekarczyk T."/>
            <person name="Szatraj K."/>
            <person name="Zielenkiewicz U."/>
            <person name="Pilsyk S."/>
            <person name="Malc E."/>
            <person name="Mieczkowski P."/>
            <person name="Kruszewska J.S."/>
            <person name="Biernat P."/>
            <person name="Pawlowska J."/>
        </authorList>
    </citation>
    <scope>NUCLEOTIDE SEQUENCE</scope>
    <source>
        <strain evidence="3">CBS 226.32</strain>
    </source>
</reference>
<keyword evidence="4" id="KW-1185">Reference proteome</keyword>
<sequence>MSGKKHTKAKETKNKQDDKRSHTEGGVDKVGSSSSLASTDVLAAMKAIIKEKNDYKHPVIIGSRITVLWFLSFRACPDCYIVATLQQAIDLIKNEQKNSYIEIKLINQALNISITRRKLIPADIKKKLTTIYKYLDKIYSKSKDSLTKREIEIVVAERTHTNFFSTRQNLKMYNKNTADSVSYISIPLGENKGQKYIVVSIELLKALESFRICWSAYFRKNTANITMEFMLTRTNKASSTKSAEIENFPVARTLKVKLFHETPGAHIKFNVSNDYFFDRNNDLFATHHILDDGIHAMAMISKGLLEKNSYKIRIYCIKEEAMVIFFERYLLPKLTLDPAFVY</sequence>
<feature type="domain" description="DUF7275" evidence="2">
    <location>
        <begin position="205"/>
        <end position="335"/>
    </location>
</feature>
<dbReference type="EMBL" id="JAEPRC010000418">
    <property type="protein sequence ID" value="KAG2197765.1"/>
    <property type="molecule type" value="Genomic_DNA"/>
</dbReference>
<evidence type="ECO:0000256" key="1">
    <source>
        <dbReference type="SAM" id="MobiDB-lite"/>
    </source>
</evidence>
<evidence type="ECO:0000313" key="3">
    <source>
        <dbReference type="EMBL" id="KAG2197765.1"/>
    </source>
</evidence>
<dbReference type="Pfam" id="PF23940">
    <property type="entry name" value="DUF7275"/>
    <property type="match status" value="1"/>
</dbReference>
<evidence type="ECO:0000313" key="4">
    <source>
        <dbReference type="Proteomes" id="UP000650833"/>
    </source>
</evidence>
<evidence type="ECO:0000259" key="2">
    <source>
        <dbReference type="Pfam" id="PF23940"/>
    </source>
</evidence>
<dbReference type="OrthoDB" id="2339473at2759"/>
<proteinExistence type="predicted"/>
<name>A0A8H7UW07_9FUNG</name>